<organism evidence="1 2">
    <name type="scientific">Morus notabilis</name>
    <dbReference type="NCBI Taxonomy" id="981085"/>
    <lineage>
        <taxon>Eukaryota</taxon>
        <taxon>Viridiplantae</taxon>
        <taxon>Streptophyta</taxon>
        <taxon>Embryophyta</taxon>
        <taxon>Tracheophyta</taxon>
        <taxon>Spermatophyta</taxon>
        <taxon>Magnoliopsida</taxon>
        <taxon>eudicotyledons</taxon>
        <taxon>Gunneridae</taxon>
        <taxon>Pentapetalae</taxon>
        <taxon>rosids</taxon>
        <taxon>fabids</taxon>
        <taxon>Rosales</taxon>
        <taxon>Moraceae</taxon>
        <taxon>Moreae</taxon>
        <taxon>Morus</taxon>
    </lineage>
</organism>
<dbReference type="InterPro" id="IPR043151">
    <property type="entry name" value="BAH_sf"/>
</dbReference>
<sequence length="143" mass="16325">MCGKQLKHYPAFCRNGITIAVQSFVFVMANGENDYIAYLEDMYEDKRECVDGLATILTREHYEKCLAAIPHGFLAKDEDGYDNLEPCNQIMSMNQEMKVVGSELESEPLLPVDEFRAYVRPYLVVAEGLHPRHMHVFSCGRSL</sequence>
<dbReference type="EMBL" id="KE344677">
    <property type="protein sequence ID" value="EXB75375.1"/>
    <property type="molecule type" value="Genomic_DNA"/>
</dbReference>
<dbReference type="Gene3D" id="2.30.30.490">
    <property type="match status" value="1"/>
</dbReference>
<accession>W9RFY5</accession>
<evidence type="ECO:0000313" key="1">
    <source>
        <dbReference type="EMBL" id="EXB75375.1"/>
    </source>
</evidence>
<name>W9RFY5_9ROSA</name>
<dbReference type="STRING" id="981085.W9RFY5"/>
<dbReference type="AlphaFoldDB" id="W9RFY5"/>
<keyword evidence="2" id="KW-1185">Reference proteome</keyword>
<evidence type="ECO:0000313" key="2">
    <source>
        <dbReference type="Proteomes" id="UP000030645"/>
    </source>
</evidence>
<gene>
    <name evidence="1" type="ORF">L484_012749</name>
</gene>
<reference evidence="2" key="1">
    <citation type="submission" date="2013-01" db="EMBL/GenBank/DDBJ databases">
        <title>Draft Genome Sequence of a Mulberry Tree, Morus notabilis C.K. Schneid.</title>
        <authorList>
            <person name="He N."/>
            <person name="Zhao S."/>
        </authorList>
    </citation>
    <scope>NUCLEOTIDE SEQUENCE</scope>
</reference>
<proteinExistence type="predicted"/>
<protein>
    <submittedName>
        <fullName evidence="1">Uncharacterized protein</fullName>
    </submittedName>
</protein>
<dbReference type="Proteomes" id="UP000030645">
    <property type="component" value="Unassembled WGS sequence"/>
</dbReference>